<reference evidence="3" key="1">
    <citation type="journal article" date="2015" name="Nat. Genet.">
        <title>The genome and transcriptome of the zoonotic hookworm Ancylostoma ceylanicum identify infection-specific gene families.</title>
        <authorList>
            <person name="Schwarz E.M."/>
            <person name="Hu Y."/>
            <person name="Antoshechkin I."/>
            <person name="Miller M.M."/>
            <person name="Sternberg P.W."/>
            <person name="Aroian R.V."/>
        </authorList>
    </citation>
    <scope>NUCLEOTIDE SEQUENCE</scope>
    <source>
        <strain evidence="3">HY135</strain>
    </source>
</reference>
<protein>
    <submittedName>
        <fullName evidence="2">Uncharacterized protein</fullName>
    </submittedName>
</protein>
<keyword evidence="3" id="KW-1185">Reference proteome</keyword>
<evidence type="ECO:0000256" key="1">
    <source>
        <dbReference type="SAM" id="MobiDB-lite"/>
    </source>
</evidence>
<dbReference type="AlphaFoldDB" id="A0A016VKT5"/>
<name>A0A016VKT5_9BILA</name>
<evidence type="ECO:0000313" key="3">
    <source>
        <dbReference type="Proteomes" id="UP000024635"/>
    </source>
</evidence>
<evidence type="ECO:0000313" key="2">
    <source>
        <dbReference type="EMBL" id="EYC27906.1"/>
    </source>
</evidence>
<gene>
    <name evidence="2" type="primary">Acey_s0008.g247</name>
    <name evidence="2" type="ORF">Y032_0008g247</name>
</gene>
<proteinExistence type="predicted"/>
<sequence>MVFGTIQSDGSAFLADTGGMRRGSAARDGIAAAVTSQGFLDSFSLYLMLTIEKTNQLSRKSFSLLPRREFHRERRGSVACSHSPDTTSLPRFAC</sequence>
<organism evidence="2 3">
    <name type="scientific">Ancylostoma ceylanicum</name>
    <dbReference type="NCBI Taxonomy" id="53326"/>
    <lineage>
        <taxon>Eukaryota</taxon>
        <taxon>Metazoa</taxon>
        <taxon>Ecdysozoa</taxon>
        <taxon>Nematoda</taxon>
        <taxon>Chromadorea</taxon>
        <taxon>Rhabditida</taxon>
        <taxon>Rhabditina</taxon>
        <taxon>Rhabditomorpha</taxon>
        <taxon>Strongyloidea</taxon>
        <taxon>Ancylostomatidae</taxon>
        <taxon>Ancylostomatinae</taxon>
        <taxon>Ancylostoma</taxon>
    </lineage>
</organism>
<comment type="caution">
    <text evidence="2">The sequence shown here is derived from an EMBL/GenBank/DDBJ whole genome shotgun (WGS) entry which is preliminary data.</text>
</comment>
<feature type="region of interest" description="Disordered" evidence="1">
    <location>
        <begin position="72"/>
        <end position="94"/>
    </location>
</feature>
<feature type="compositionally biased region" description="Polar residues" evidence="1">
    <location>
        <begin position="83"/>
        <end position="94"/>
    </location>
</feature>
<accession>A0A016VKT5</accession>
<dbReference type="EMBL" id="JARK01001344">
    <property type="protein sequence ID" value="EYC27906.1"/>
    <property type="molecule type" value="Genomic_DNA"/>
</dbReference>
<dbReference type="Proteomes" id="UP000024635">
    <property type="component" value="Unassembled WGS sequence"/>
</dbReference>